<keyword evidence="4" id="KW-0677">Repeat</keyword>
<keyword evidence="7" id="KW-0238">DNA-binding</keyword>
<evidence type="ECO:0000256" key="7">
    <source>
        <dbReference type="ARBA" id="ARBA00023125"/>
    </source>
</evidence>
<dbReference type="PROSITE" id="PS51799">
    <property type="entry name" value="ZF_C2H2_AKAP95"/>
    <property type="match status" value="1"/>
</dbReference>
<evidence type="ECO:0000256" key="8">
    <source>
        <dbReference type="ARBA" id="ARBA00023187"/>
    </source>
</evidence>
<keyword evidence="6" id="KW-0862">Zinc</keyword>
<evidence type="ECO:0000256" key="3">
    <source>
        <dbReference type="ARBA" id="ARBA00022723"/>
    </source>
</evidence>
<name>A0A401PEX9_SCYTO</name>
<keyword evidence="3" id="KW-0479">Metal-binding</keyword>
<dbReference type="GO" id="GO:0005634">
    <property type="term" value="C:nucleus"/>
    <property type="evidence" value="ECO:0007669"/>
    <property type="project" value="UniProtKB-SubCell"/>
</dbReference>
<dbReference type="GO" id="GO:0003677">
    <property type="term" value="F:DNA binding"/>
    <property type="evidence" value="ECO:0007669"/>
    <property type="project" value="UniProtKB-KW"/>
</dbReference>
<keyword evidence="12" id="KW-0175">Coiled coil</keyword>
<dbReference type="GO" id="GO:0032784">
    <property type="term" value="P:regulation of DNA-templated transcription elongation"/>
    <property type="evidence" value="ECO:0007669"/>
    <property type="project" value="TreeGrafter"/>
</dbReference>
<evidence type="ECO:0000256" key="6">
    <source>
        <dbReference type="ARBA" id="ARBA00022833"/>
    </source>
</evidence>
<dbReference type="GO" id="GO:0008270">
    <property type="term" value="F:zinc ion binding"/>
    <property type="evidence" value="ECO:0007669"/>
    <property type="project" value="UniProtKB-KW"/>
</dbReference>
<feature type="coiled-coil region" evidence="12">
    <location>
        <begin position="84"/>
        <end position="118"/>
    </location>
</feature>
<evidence type="ECO:0000256" key="5">
    <source>
        <dbReference type="ARBA" id="ARBA00022771"/>
    </source>
</evidence>
<dbReference type="GO" id="GO:0008380">
    <property type="term" value="P:RNA splicing"/>
    <property type="evidence" value="ECO:0007669"/>
    <property type="project" value="UniProtKB-KW"/>
</dbReference>
<evidence type="ECO:0000256" key="10">
    <source>
        <dbReference type="ARBA" id="ARBA00040207"/>
    </source>
</evidence>
<evidence type="ECO:0000313" key="15">
    <source>
        <dbReference type="Proteomes" id="UP000288216"/>
    </source>
</evidence>
<comment type="caution">
    <text evidence="14">The sequence shown here is derived from an EMBL/GenBank/DDBJ whole genome shotgun (WGS) entry which is preliminary data.</text>
</comment>
<accession>A0A401PEX9</accession>
<keyword evidence="15" id="KW-1185">Reference proteome</keyword>
<dbReference type="GO" id="GO:0006397">
    <property type="term" value="P:mRNA processing"/>
    <property type="evidence" value="ECO:0007669"/>
    <property type="project" value="UniProtKB-KW"/>
</dbReference>
<dbReference type="EMBL" id="BFAA01000382">
    <property type="protein sequence ID" value="GCB71676.1"/>
    <property type="molecule type" value="Genomic_DNA"/>
</dbReference>
<dbReference type="PANTHER" id="PTHR12190">
    <property type="entry name" value="A-KINASE ANCHOR PROTEIN AKAP 8"/>
    <property type="match status" value="1"/>
</dbReference>
<dbReference type="InterPro" id="IPR018463">
    <property type="entry name" value="Centromere_CenpF_N"/>
</dbReference>
<keyword evidence="5" id="KW-0863">Zinc-finger</keyword>
<protein>
    <recommendedName>
        <fullName evidence="10">DBIRD complex subunit ZNF326</fullName>
    </recommendedName>
    <alternativeName>
        <fullName evidence="11">Zinc finger protein 326</fullName>
    </alternativeName>
</protein>
<sequence length="154" mass="18061">MKSLRKIHMNALMKSSGENYTEKFSEDVRNSVICSLCKFRTTEQEVIEAHLEMPDHKETYAFIGMNIQFGKRAADSLDVPRVNNNKKIADRKQWQQQEQQLQQEMLEVALQKQDLKRESEYSENETCRKEMQGLMEAGHNLEKALQRLCHDVQV</sequence>
<keyword evidence="9" id="KW-0539">Nucleus</keyword>
<evidence type="ECO:0000256" key="2">
    <source>
        <dbReference type="ARBA" id="ARBA00022664"/>
    </source>
</evidence>
<feature type="domain" description="C2H2 AKAP95-type" evidence="13">
    <location>
        <begin position="34"/>
        <end position="56"/>
    </location>
</feature>
<dbReference type="STRING" id="75743.A0A401PEX9"/>
<dbReference type="Pfam" id="PF10481">
    <property type="entry name" value="CENP-F_N"/>
    <property type="match status" value="1"/>
</dbReference>
<proteinExistence type="predicted"/>
<dbReference type="InterPro" id="IPR007071">
    <property type="entry name" value="AKAP95"/>
</dbReference>
<evidence type="ECO:0000259" key="13">
    <source>
        <dbReference type="PROSITE" id="PS51799"/>
    </source>
</evidence>
<dbReference type="PANTHER" id="PTHR12190:SF1">
    <property type="entry name" value="DBIRD COMPLEX SUBUNIT ZNF326"/>
    <property type="match status" value="1"/>
</dbReference>
<dbReference type="Proteomes" id="UP000288216">
    <property type="component" value="Unassembled WGS sequence"/>
</dbReference>
<comment type="subcellular location">
    <subcellularLocation>
        <location evidence="1">Nucleus</location>
    </subcellularLocation>
</comment>
<evidence type="ECO:0000256" key="4">
    <source>
        <dbReference type="ARBA" id="ARBA00022737"/>
    </source>
</evidence>
<evidence type="ECO:0000256" key="11">
    <source>
        <dbReference type="ARBA" id="ARBA00043254"/>
    </source>
</evidence>
<reference evidence="14 15" key="1">
    <citation type="journal article" date="2018" name="Nat. Ecol. Evol.">
        <title>Shark genomes provide insights into elasmobranch evolution and the origin of vertebrates.</title>
        <authorList>
            <person name="Hara Y"/>
            <person name="Yamaguchi K"/>
            <person name="Onimaru K"/>
            <person name="Kadota M"/>
            <person name="Koyanagi M"/>
            <person name="Keeley SD"/>
            <person name="Tatsumi K"/>
            <person name="Tanaka K"/>
            <person name="Motone F"/>
            <person name="Kageyama Y"/>
            <person name="Nozu R"/>
            <person name="Adachi N"/>
            <person name="Nishimura O"/>
            <person name="Nakagawa R"/>
            <person name="Tanegashima C"/>
            <person name="Kiyatake I"/>
            <person name="Matsumoto R"/>
            <person name="Murakumo K"/>
            <person name="Nishida K"/>
            <person name="Terakita A"/>
            <person name="Kuratani S"/>
            <person name="Sato K"/>
            <person name="Hyodo S Kuraku.S."/>
        </authorList>
    </citation>
    <scope>NUCLEOTIDE SEQUENCE [LARGE SCALE GENOMIC DNA]</scope>
</reference>
<evidence type="ECO:0000256" key="9">
    <source>
        <dbReference type="ARBA" id="ARBA00023242"/>
    </source>
</evidence>
<dbReference type="AlphaFoldDB" id="A0A401PEX9"/>
<evidence type="ECO:0000313" key="14">
    <source>
        <dbReference type="EMBL" id="GCB71676.1"/>
    </source>
</evidence>
<keyword evidence="8" id="KW-0508">mRNA splicing</keyword>
<organism evidence="14 15">
    <name type="scientific">Scyliorhinus torazame</name>
    <name type="common">Cloudy catshark</name>
    <name type="synonym">Catulus torazame</name>
    <dbReference type="NCBI Taxonomy" id="75743"/>
    <lineage>
        <taxon>Eukaryota</taxon>
        <taxon>Metazoa</taxon>
        <taxon>Chordata</taxon>
        <taxon>Craniata</taxon>
        <taxon>Vertebrata</taxon>
        <taxon>Chondrichthyes</taxon>
        <taxon>Elasmobranchii</taxon>
        <taxon>Galeomorphii</taxon>
        <taxon>Galeoidea</taxon>
        <taxon>Carcharhiniformes</taxon>
        <taxon>Scyliorhinidae</taxon>
        <taxon>Scyliorhinus</taxon>
    </lineage>
</organism>
<gene>
    <name evidence="14" type="ORF">scyTo_0001662</name>
</gene>
<evidence type="ECO:0000256" key="1">
    <source>
        <dbReference type="ARBA" id="ARBA00004123"/>
    </source>
</evidence>
<dbReference type="OrthoDB" id="10255522at2759"/>
<evidence type="ECO:0000256" key="12">
    <source>
        <dbReference type="SAM" id="Coils"/>
    </source>
</evidence>
<keyword evidence="2" id="KW-0507">mRNA processing</keyword>
<dbReference type="InterPro" id="IPR034736">
    <property type="entry name" value="ZF_C2H2_AKAP95"/>
</dbReference>
<dbReference type="GO" id="GO:0044609">
    <property type="term" value="C:DBIRD complex"/>
    <property type="evidence" value="ECO:0007669"/>
    <property type="project" value="TreeGrafter"/>
</dbReference>